<keyword evidence="1" id="KW-1185">Reference proteome</keyword>
<proteinExistence type="predicted"/>
<dbReference type="Proteomes" id="UP000095280">
    <property type="component" value="Unplaced"/>
</dbReference>
<sequence length="61" mass="6792">MMDKCLSPRMLCLVNWSGKGCISALPRGISRMPFRTSFQGTLKRGNLCIATRALRMLSKTS</sequence>
<name>A0A1I8G8G4_9PLAT</name>
<reference evidence="2" key="1">
    <citation type="submission" date="2016-11" db="UniProtKB">
        <authorList>
            <consortium name="WormBaseParasite"/>
        </authorList>
    </citation>
    <scope>IDENTIFICATION</scope>
</reference>
<organism evidence="1 2">
    <name type="scientific">Macrostomum lignano</name>
    <dbReference type="NCBI Taxonomy" id="282301"/>
    <lineage>
        <taxon>Eukaryota</taxon>
        <taxon>Metazoa</taxon>
        <taxon>Spiralia</taxon>
        <taxon>Lophotrochozoa</taxon>
        <taxon>Platyhelminthes</taxon>
        <taxon>Rhabditophora</taxon>
        <taxon>Macrostomorpha</taxon>
        <taxon>Macrostomida</taxon>
        <taxon>Macrostomidae</taxon>
        <taxon>Macrostomum</taxon>
    </lineage>
</organism>
<dbReference type="AlphaFoldDB" id="A0A1I8G8G4"/>
<evidence type="ECO:0000313" key="1">
    <source>
        <dbReference type="Proteomes" id="UP000095280"/>
    </source>
</evidence>
<dbReference type="WBParaSite" id="maker-uti_cns_0001163-snap-gene-1.9-mRNA-1">
    <property type="protein sequence ID" value="maker-uti_cns_0001163-snap-gene-1.9-mRNA-1"/>
    <property type="gene ID" value="maker-uti_cns_0001163-snap-gene-1.9"/>
</dbReference>
<evidence type="ECO:0000313" key="2">
    <source>
        <dbReference type="WBParaSite" id="maker-uti_cns_0001163-snap-gene-1.9-mRNA-1"/>
    </source>
</evidence>
<accession>A0A1I8G8G4</accession>
<protein>
    <submittedName>
        <fullName evidence="2">Secreted protein</fullName>
    </submittedName>
</protein>